<dbReference type="Gene3D" id="3.40.50.1820">
    <property type="entry name" value="alpha/beta hydrolase"/>
    <property type="match status" value="1"/>
</dbReference>
<dbReference type="RefSeq" id="WP_119700027.1">
    <property type="nucleotide sequence ID" value="NZ_JAUBOF010000017.1"/>
</dbReference>
<dbReference type="PANTHER" id="PTHR39624">
    <property type="entry name" value="PROTEIN INVOLVED IN RIMO-MEDIATED BETA-METHYLTHIOLATION OF RIBOSOMAL PROTEIN S12 YCAO"/>
    <property type="match status" value="1"/>
</dbReference>
<dbReference type="InterPro" id="IPR036102">
    <property type="entry name" value="OsmC/Ohrsf"/>
</dbReference>
<dbReference type="Pfam" id="PF02566">
    <property type="entry name" value="OsmC"/>
    <property type="match status" value="1"/>
</dbReference>
<proteinExistence type="predicted"/>
<evidence type="ECO:0000259" key="2">
    <source>
        <dbReference type="Pfam" id="PF12740"/>
    </source>
</evidence>
<dbReference type="Pfam" id="PF12740">
    <property type="entry name" value="PETase"/>
    <property type="match status" value="1"/>
</dbReference>
<feature type="domain" description="PET hydrolase/cutinase-like" evidence="2">
    <location>
        <begin position="90"/>
        <end position="196"/>
    </location>
</feature>
<dbReference type="InterPro" id="IPR015946">
    <property type="entry name" value="KH_dom-like_a/b"/>
</dbReference>
<protein>
    <submittedName>
        <fullName evidence="3">OsmC family protein</fullName>
    </submittedName>
</protein>
<dbReference type="SUPFAM" id="SSF53474">
    <property type="entry name" value="alpha/beta-Hydrolases"/>
    <property type="match status" value="1"/>
</dbReference>
<dbReference type="EMBL" id="JAUBOF010000017">
    <property type="protein sequence ID" value="MDM7488133.1"/>
    <property type="molecule type" value="Genomic_DNA"/>
</dbReference>
<reference evidence="3 4" key="1">
    <citation type="submission" date="2023-06" db="EMBL/GenBank/DDBJ databases">
        <title>Rhodococcus indonesiensis sp. nov a new member of the Rhodococcus ruber lineage isolated from a sediment of neutral hot spring.</title>
        <authorList>
            <person name="Kusuma A.B."/>
            <person name="Fenylestari G."/>
            <person name="Ammar F."/>
            <person name="Nouioui I."/>
            <person name="Goodfellow M."/>
        </authorList>
    </citation>
    <scope>NUCLEOTIDE SEQUENCE [LARGE SCALE GENOMIC DNA]</scope>
    <source>
        <strain evidence="3 4">CSLK01-03</strain>
    </source>
</reference>
<evidence type="ECO:0000313" key="3">
    <source>
        <dbReference type="EMBL" id="MDM7488133.1"/>
    </source>
</evidence>
<dbReference type="InterPro" id="IPR041127">
    <property type="entry name" value="PET_hydrolase/cutinase-like"/>
</dbReference>
<name>A0ABT7RKH7_9NOCA</name>
<dbReference type="InterPro" id="IPR003718">
    <property type="entry name" value="OsmC/Ohr_fam"/>
</dbReference>
<evidence type="ECO:0000313" key="4">
    <source>
        <dbReference type="Proteomes" id="UP001233164"/>
    </source>
</evidence>
<dbReference type="SUPFAM" id="SSF82784">
    <property type="entry name" value="OsmC-like"/>
    <property type="match status" value="1"/>
</dbReference>
<dbReference type="PANTHER" id="PTHR39624:SF2">
    <property type="entry name" value="OSMC-LIKE PROTEIN"/>
    <property type="match status" value="1"/>
</dbReference>
<feature type="region of interest" description="Disordered" evidence="1">
    <location>
        <begin position="1"/>
        <end position="21"/>
    </location>
</feature>
<dbReference type="Gene3D" id="3.30.300.20">
    <property type="match status" value="1"/>
</dbReference>
<keyword evidence="4" id="KW-1185">Reference proteome</keyword>
<dbReference type="Proteomes" id="UP001233164">
    <property type="component" value="Unassembled WGS sequence"/>
</dbReference>
<gene>
    <name evidence="3" type="ORF">QT969_07540</name>
</gene>
<comment type="caution">
    <text evidence="3">The sequence shown here is derived from an EMBL/GenBank/DDBJ whole genome shotgun (WGS) entry which is preliminary data.</text>
</comment>
<dbReference type="InterPro" id="IPR029058">
    <property type="entry name" value="AB_hydrolase_fold"/>
</dbReference>
<organism evidence="3 4">
    <name type="scientific">Rhodococcus indonesiensis</name>
    <dbReference type="NCBI Taxonomy" id="3055869"/>
    <lineage>
        <taxon>Bacteria</taxon>
        <taxon>Bacillati</taxon>
        <taxon>Actinomycetota</taxon>
        <taxon>Actinomycetes</taxon>
        <taxon>Mycobacteriales</taxon>
        <taxon>Nocardiaceae</taxon>
        <taxon>Rhodococcus</taxon>
    </lineage>
</organism>
<sequence length="353" mass="37826">MHSENIPVAGSDGTESTGVLDLPEGPPRAFALLAHRFGTAASQISEVLTEHGLAVLRVACEADEGSGSEVTALVHAANHLRDHYAAPSILIGHSLGGAAVLAATEQVPETRAVVTIGAPAATEQILELGAALLVMHSPEDDTVDIDNARQIFEAARHPKSFLSVDGADHLLTRQSDARFVASTLAVWAGRYLDEHTAPQPSPAEGVVEVSWNGATRFGQRITMGRHVMTADEPSPAGDDTGPSPYDLLLASLGACTSMTLRMYADRKQWPLENVSVSLHHSRIHAADCEDCETRTGRLDRIERVIRLVGDLDEQQRQRLLEIADRCPVHRTLHSEIVVDTALAAGDRTDDAPP</sequence>
<accession>A0ABT7RKH7</accession>
<evidence type="ECO:0000256" key="1">
    <source>
        <dbReference type="SAM" id="MobiDB-lite"/>
    </source>
</evidence>